<feature type="region of interest" description="Disordered" evidence="1">
    <location>
        <begin position="83"/>
        <end position="116"/>
    </location>
</feature>
<evidence type="ECO:0000313" key="3">
    <source>
        <dbReference type="Proteomes" id="UP000324585"/>
    </source>
</evidence>
<organism evidence="2 3">
    <name type="scientific">Porphyridium purpureum</name>
    <name type="common">Red alga</name>
    <name type="synonym">Porphyridium cruentum</name>
    <dbReference type="NCBI Taxonomy" id="35688"/>
    <lineage>
        <taxon>Eukaryota</taxon>
        <taxon>Rhodophyta</taxon>
        <taxon>Bangiophyceae</taxon>
        <taxon>Porphyridiales</taxon>
        <taxon>Porphyridiaceae</taxon>
        <taxon>Porphyridium</taxon>
    </lineage>
</organism>
<gene>
    <name evidence="2" type="ORF">FVE85_8651</name>
</gene>
<keyword evidence="3" id="KW-1185">Reference proteome</keyword>
<dbReference type="AlphaFoldDB" id="A0A5J4YPF0"/>
<dbReference type="Proteomes" id="UP000324585">
    <property type="component" value="Unassembled WGS sequence"/>
</dbReference>
<evidence type="ECO:0000313" key="2">
    <source>
        <dbReference type="EMBL" id="KAA8493206.1"/>
    </source>
</evidence>
<name>A0A5J4YPF0_PORPP</name>
<feature type="region of interest" description="Disordered" evidence="1">
    <location>
        <begin position="155"/>
        <end position="184"/>
    </location>
</feature>
<comment type="caution">
    <text evidence="2">The sequence shown here is derived from an EMBL/GenBank/DDBJ whole genome shotgun (WGS) entry which is preliminary data.</text>
</comment>
<sequence>MGVPYSAMEFLNFLEEIIQSIVFHYHVFCFLTKTYPDAEPDELFEVAGKAVSEKRAKGAPTVFERLRKNNPHDSAQQLIDKFNSRTASRRERDRASKASKRLGPSATIRKKQATGRPTVFESLRRAHSDATAEEILDIYEESRALRLAKDRASKAYQRARQGNPTEDQAGQIVRRESGSPVTSSNTLLASNEALAPSALECAATRTLQDANAQNTDMDQPYLDPDATRTLFCRHLANEAVVRQPEGRDLILDFQHNIKQIENDCEPSSSCTPGALEPASGNDNLTDDELNALADETSEAMISWGRIQEPPTGGGAPRGTRTL</sequence>
<accession>A0A5J4YPF0</accession>
<protein>
    <submittedName>
        <fullName evidence="2">Uncharacterized protein</fullName>
    </submittedName>
</protein>
<evidence type="ECO:0000256" key="1">
    <source>
        <dbReference type="SAM" id="MobiDB-lite"/>
    </source>
</evidence>
<proteinExistence type="predicted"/>
<feature type="region of interest" description="Disordered" evidence="1">
    <location>
        <begin position="264"/>
        <end position="284"/>
    </location>
</feature>
<dbReference type="EMBL" id="VRMN01000007">
    <property type="protein sequence ID" value="KAA8493206.1"/>
    <property type="molecule type" value="Genomic_DNA"/>
</dbReference>
<reference evidence="3" key="1">
    <citation type="journal article" date="2019" name="Nat. Commun.">
        <title>Expansion of phycobilisome linker gene families in mesophilic red algae.</title>
        <authorList>
            <person name="Lee J."/>
            <person name="Kim D."/>
            <person name="Bhattacharya D."/>
            <person name="Yoon H.S."/>
        </authorList>
    </citation>
    <scope>NUCLEOTIDE SEQUENCE [LARGE SCALE GENOMIC DNA]</scope>
    <source>
        <strain evidence="3">CCMP 1328</strain>
    </source>
</reference>